<gene>
    <name evidence="1" type="ORF">BJ138DRAFT_1122241</name>
</gene>
<accession>A0ACB8AS96</accession>
<dbReference type="EMBL" id="MU267595">
    <property type="protein sequence ID" value="KAH7915903.1"/>
    <property type="molecule type" value="Genomic_DNA"/>
</dbReference>
<sequence>MNVGITSLSPQAEAAYLLTLPAIRERCSRVFDLTQTGGPGLQYFKYNPEKEKDVVAFCEQIIKRDFGTDFASIPPHGRWRHLDAGRPRIEPLIAQWKSSENPPDDKEICKRLIDLFLVSVLLDAGAGSQWVFTEKGYDQQYNRSEGLGVASVHMFVEGFFSADKAQPFRVDSQGLSNITVEQSAHAMQVSDTNPMVGLEGRTSLLQNLSNALKSKPKFFGEDARPGNLIGIAHTTHYTSYAELINEFVDFLEGHSILEDSTRRVDISFLWGALIEGLTPIWPARTSLGGIPLGDVWPCTALKRDGETEGNCLVPFHKLTGWITYSLIEPMEKILKWKFEGVETMTGLPEYRNGGLLIDLGVLTLRREAFSPAVFSQSTEIPRIPPSHPAVVEWRAMTVIGLDRIATALRLKHNLRADQLTLAQVLESATWKGGREIAKQKRPETGGPPIDIESDGTVF</sequence>
<keyword evidence="2" id="KW-1185">Reference proteome</keyword>
<reference evidence="1" key="1">
    <citation type="journal article" date="2021" name="New Phytol.">
        <title>Evolutionary innovations through gain and loss of genes in the ectomycorrhizal Boletales.</title>
        <authorList>
            <person name="Wu G."/>
            <person name="Miyauchi S."/>
            <person name="Morin E."/>
            <person name="Kuo A."/>
            <person name="Drula E."/>
            <person name="Varga T."/>
            <person name="Kohler A."/>
            <person name="Feng B."/>
            <person name="Cao Y."/>
            <person name="Lipzen A."/>
            <person name="Daum C."/>
            <person name="Hundley H."/>
            <person name="Pangilinan J."/>
            <person name="Johnson J."/>
            <person name="Barry K."/>
            <person name="LaButti K."/>
            <person name="Ng V."/>
            <person name="Ahrendt S."/>
            <person name="Min B."/>
            <person name="Choi I.G."/>
            <person name="Park H."/>
            <person name="Plett J.M."/>
            <person name="Magnuson J."/>
            <person name="Spatafora J.W."/>
            <person name="Nagy L.G."/>
            <person name="Henrissat B."/>
            <person name="Grigoriev I.V."/>
            <person name="Yang Z.L."/>
            <person name="Xu J."/>
            <person name="Martin F.M."/>
        </authorList>
    </citation>
    <scope>NUCLEOTIDE SEQUENCE</scope>
    <source>
        <strain evidence="1">ATCC 28755</strain>
    </source>
</reference>
<comment type="caution">
    <text evidence="1">The sequence shown here is derived from an EMBL/GenBank/DDBJ whole genome shotgun (WGS) entry which is preliminary data.</text>
</comment>
<evidence type="ECO:0000313" key="1">
    <source>
        <dbReference type="EMBL" id="KAH7915903.1"/>
    </source>
</evidence>
<dbReference type="Proteomes" id="UP000790377">
    <property type="component" value="Unassembled WGS sequence"/>
</dbReference>
<protein>
    <submittedName>
        <fullName evidence="1">Uncharacterized protein</fullName>
    </submittedName>
</protein>
<proteinExistence type="predicted"/>
<evidence type="ECO:0000313" key="2">
    <source>
        <dbReference type="Proteomes" id="UP000790377"/>
    </source>
</evidence>
<name>A0ACB8AS96_9AGAM</name>
<organism evidence="1 2">
    <name type="scientific">Hygrophoropsis aurantiaca</name>
    <dbReference type="NCBI Taxonomy" id="72124"/>
    <lineage>
        <taxon>Eukaryota</taxon>
        <taxon>Fungi</taxon>
        <taxon>Dikarya</taxon>
        <taxon>Basidiomycota</taxon>
        <taxon>Agaricomycotina</taxon>
        <taxon>Agaricomycetes</taxon>
        <taxon>Agaricomycetidae</taxon>
        <taxon>Boletales</taxon>
        <taxon>Coniophorineae</taxon>
        <taxon>Hygrophoropsidaceae</taxon>
        <taxon>Hygrophoropsis</taxon>
    </lineage>
</organism>